<dbReference type="Proteomes" id="UP001595840">
    <property type="component" value="Unassembled WGS sequence"/>
</dbReference>
<comment type="catalytic activity">
    <reaction evidence="4">
        <text>L-proline + NADP(+) = (S)-1-pyrroline-5-carboxylate + NADPH + 2 H(+)</text>
        <dbReference type="Rhea" id="RHEA:14109"/>
        <dbReference type="ChEBI" id="CHEBI:15378"/>
        <dbReference type="ChEBI" id="CHEBI:17388"/>
        <dbReference type="ChEBI" id="CHEBI:57783"/>
        <dbReference type="ChEBI" id="CHEBI:58349"/>
        <dbReference type="ChEBI" id="CHEBI:60039"/>
        <dbReference type="EC" id="1.5.1.2"/>
    </reaction>
</comment>
<dbReference type="PANTHER" id="PTHR11645:SF0">
    <property type="entry name" value="PYRROLINE-5-CARBOXYLATE REDUCTASE 3"/>
    <property type="match status" value="1"/>
</dbReference>
<feature type="domain" description="Pyrroline-5-carboxylate reductase catalytic N-terminal" evidence="6">
    <location>
        <begin position="4"/>
        <end position="97"/>
    </location>
</feature>
<keyword evidence="4" id="KW-0963">Cytoplasm</keyword>
<dbReference type="GO" id="GO:0004735">
    <property type="term" value="F:pyrroline-5-carboxylate reductase activity"/>
    <property type="evidence" value="ECO:0007669"/>
    <property type="project" value="UniProtKB-EC"/>
</dbReference>
<dbReference type="NCBIfam" id="TIGR00112">
    <property type="entry name" value="proC"/>
    <property type="match status" value="1"/>
</dbReference>
<evidence type="ECO:0000259" key="6">
    <source>
        <dbReference type="Pfam" id="PF03807"/>
    </source>
</evidence>
<proteinExistence type="inferred from homology"/>
<evidence type="ECO:0000256" key="2">
    <source>
        <dbReference type="ARBA" id="ARBA00022857"/>
    </source>
</evidence>
<protein>
    <recommendedName>
        <fullName evidence="4 5">Pyrroline-5-carboxylate reductase</fullName>
        <shortName evidence="4">P5C reductase</shortName>
        <shortName evidence="4">P5CR</shortName>
        <ecNumber evidence="4 5">1.5.1.2</ecNumber>
    </recommendedName>
    <alternativeName>
        <fullName evidence="4">PCA reductase</fullName>
    </alternativeName>
</protein>
<dbReference type="HAMAP" id="MF_01925">
    <property type="entry name" value="P5C_reductase"/>
    <property type="match status" value="1"/>
</dbReference>
<dbReference type="InterPro" id="IPR000304">
    <property type="entry name" value="Pyrroline-COOH_reductase"/>
</dbReference>
<comment type="subcellular location">
    <subcellularLocation>
        <location evidence="4">Cytoplasm</location>
    </subcellularLocation>
</comment>
<keyword evidence="4" id="KW-0028">Amino-acid biosynthesis</keyword>
<feature type="domain" description="Pyrroline-5-carboxylate reductase dimerisation" evidence="7">
    <location>
        <begin position="161"/>
        <end position="265"/>
    </location>
</feature>
<evidence type="ECO:0000313" key="8">
    <source>
        <dbReference type="EMBL" id="MFC4361427.1"/>
    </source>
</evidence>
<dbReference type="Pfam" id="PF03807">
    <property type="entry name" value="F420_oxidored"/>
    <property type="match status" value="1"/>
</dbReference>
<dbReference type="InterPro" id="IPR028939">
    <property type="entry name" value="P5C_Rdtase_cat_N"/>
</dbReference>
<comment type="similarity">
    <text evidence="1 4">Belongs to the pyrroline-5-carboxylate reductase family.</text>
</comment>
<dbReference type="InterPro" id="IPR008927">
    <property type="entry name" value="6-PGluconate_DH-like_C_sf"/>
</dbReference>
<keyword evidence="4" id="KW-0641">Proline biosynthesis</keyword>
<evidence type="ECO:0000256" key="5">
    <source>
        <dbReference type="NCBIfam" id="TIGR00112"/>
    </source>
</evidence>
<comment type="pathway">
    <text evidence="4">Amino-acid biosynthesis; L-proline biosynthesis; L-proline from L-glutamate 5-semialdehyde: step 1/1.</text>
</comment>
<sequence length="271" mass="28342">MSQTIAFIGAGNMSAAIIGGLVQQGVDPKSIIASNRSTGKLEALASKYGIRITPDNREAAQADVVVLSVKPQMMKAVCQDLKPVMPHNPLIVTVAAGIDVASYEAWLGADKAIVRCMPNTPSLVGMGASGLFANANVSAAQRVSVDGIMSAVGITAWVEQESLINAVIAVSGSGPAYYFLMMESMIDAGIAQGLSRETAKALTFQTVAGAAKLAAGADVEVDELRRRVMSPGGTTEQAVQSFESDNIREIFSRAMTRCANRAVEMAKEMGN</sequence>
<comment type="caution">
    <text evidence="8">The sequence shown here is derived from an EMBL/GenBank/DDBJ whole genome shotgun (WGS) entry which is preliminary data.</text>
</comment>
<evidence type="ECO:0000256" key="1">
    <source>
        <dbReference type="ARBA" id="ARBA00005525"/>
    </source>
</evidence>
<comment type="catalytic activity">
    <reaction evidence="4">
        <text>L-proline + NAD(+) = (S)-1-pyrroline-5-carboxylate + NADH + 2 H(+)</text>
        <dbReference type="Rhea" id="RHEA:14105"/>
        <dbReference type="ChEBI" id="CHEBI:15378"/>
        <dbReference type="ChEBI" id="CHEBI:17388"/>
        <dbReference type="ChEBI" id="CHEBI:57540"/>
        <dbReference type="ChEBI" id="CHEBI:57945"/>
        <dbReference type="ChEBI" id="CHEBI:60039"/>
        <dbReference type="EC" id="1.5.1.2"/>
    </reaction>
</comment>
<dbReference type="InterPro" id="IPR029036">
    <property type="entry name" value="P5CR_dimer"/>
</dbReference>
<reference evidence="9" key="1">
    <citation type="journal article" date="2019" name="Int. J. Syst. Evol. Microbiol.">
        <title>The Global Catalogue of Microorganisms (GCM) 10K type strain sequencing project: providing services to taxonomists for standard genome sequencing and annotation.</title>
        <authorList>
            <consortium name="The Broad Institute Genomics Platform"/>
            <consortium name="The Broad Institute Genome Sequencing Center for Infectious Disease"/>
            <person name="Wu L."/>
            <person name="Ma J."/>
        </authorList>
    </citation>
    <scope>NUCLEOTIDE SEQUENCE [LARGE SCALE GENOMIC DNA]</scope>
    <source>
        <strain evidence="9">CECT 8570</strain>
    </source>
</reference>
<dbReference type="EC" id="1.5.1.2" evidence="4 5"/>
<dbReference type="Gene3D" id="3.40.50.720">
    <property type="entry name" value="NAD(P)-binding Rossmann-like Domain"/>
    <property type="match status" value="1"/>
</dbReference>
<organism evidence="8 9">
    <name type="scientific">Simiduia curdlanivorans</name>
    <dbReference type="NCBI Taxonomy" id="1492769"/>
    <lineage>
        <taxon>Bacteria</taxon>
        <taxon>Pseudomonadati</taxon>
        <taxon>Pseudomonadota</taxon>
        <taxon>Gammaproteobacteria</taxon>
        <taxon>Cellvibrionales</taxon>
        <taxon>Cellvibrionaceae</taxon>
        <taxon>Simiduia</taxon>
    </lineage>
</organism>
<dbReference type="Gene3D" id="1.10.3730.10">
    <property type="entry name" value="ProC C-terminal domain-like"/>
    <property type="match status" value="1"/>
</dbReference>
<evidence type="ECO:0000256" key="3">
    <source>
        <dbReference type="ARBA" id="ARBA00023002"/>
    </source>
</evidence>
<dbReference type="RefSeq" id="WP_290259712.1">
    <property type="nucleotide sequence ID" value="NZ_JAUFQG010000004.1"/>
</dbReference>
<accession>A0ABV8V2U7</accession>
<keyword evidence="2 4" id="KW-0521">NADP</keyword>
<keyword evidence="3 4" id="KW-0560">Oxidoreductase</keyword>
<name>A0ABV8V2U7_9GAMM</name>
<gene>
    <name evidence="4 8" type="primary">proC</name>
    <name evidence="8" type="ORF">ACFOX3_03885</name>
</gene>
<comment type="function">
    <text evidence="4">Catalyzes the reduction of 1-pyrroline-5-carboxylate (PCA) to L-proline.</text>
</comment>
<evidence type="ECO:0000256" key="4">
    <source>
        <dbReference type="HAMAP-Rule" id="MF_01925"/>
    </source>
</evidence>
<dbReference type="PIRSF" id="PIRSF000193">
    <property type="entry name" value="Pyrrol-5-carb_rd"/>
    <property type="match status" value="1"/>
</dbReference>
<dbReference type="EMBL" id="JBHSCX010000003">
    <property type="protein sequence ID" value="MFC4361427.1"/>
    <property type="molecule type" value="Genomic_DNA"/>
</dbReference>
<dbReference type="Pfam" id="PF14748">
    <property type="entry name" value="P5CR_dimer"/>
    <property type="match status" value="1"/>
</dbReference>
<keyword evidence="9" id="KW-1185">Reference proteome</keyword>
<evidence type="ECO:0000313" key="9">
    <source>
        <dbReference type="Proteomes" id="UP001595840"/>
    </source>
</evidence>
<dbReference type="PANTHER" id="PTHR11645">
    <property type="entry name" value="PYRROLINE-5-CARBOXYLATE REDUCTASE"/>
    <property type="match status" value="1"/>
</dbReference>
<dbReference type="SUPFAM" id="SSF48179">
    <property type="entry name" value="6-phosphogluconate dehydrogenase C-terminal domain-like"/>
    <property type="match status" value="1"/>
</dbReference>
<dbReference type="SUPFAM" id="SSF51735">
    <property type="entry name" value="NAD(P)-binding Rossmann-fold domains"/>
    <property type="match status" value="1"/>
</dbReference>
<evidence type="ECO:0000259" key="7">
    <source>
        <dbReference type="Pfam" id="PF14748"/>
    </source>
</evidence>
<dbReference type="InterPro" id="IPR036291">
    <property type="entry name" value="NAD(P)-bd_dom_sf"/>
</dbReference>